<gene>
    <name evidence="2" type="ORF">DC53_21005</name>
</gene>
<dbReference type="SUPFAM" id="SSF53597">
    <property type="entry name" value="Dihydrofolate reductase-like"/>
    <property type="match status" value="1"/>
</dbReference>
<comment type="caution">
    <text evidence="2">The sequence shown here is derived from an EMBL/GenBank/DDBJ whole genome shotgun (WGS) entry which is preliminary data.</text>
</comment>
<dbReference type="Proteomes" id="UP000027154">
    <property type="component" value="Unassembled WGS sequence"/>
</dbReference>
<sequence length="187" mass="20596">MKCSVYIATSADGYIATHDGGVEWLHTAGNSEADMSKNPDMGFNDFIASVDCMIMGRKCMDAISSFNLTPEQWPYGETKIYVLSNSMKEPPENLRGKVDMYSGDIIKLINQLESGGYKHAYVDGGTTITAFINLQLINEMTITKAPIILGKGLPLFGELSKSIKLINSEATVFPNDFIQEKFGVNYL</sequence>
<dbReference type="PANTHER" id="PTHR38011:SF11">
    <property type="entry name" value="2,5-DIAMINO-6-RIBOSYLAMINO-4(3H)-PYRIMIDINONE 5'-PHOSPHATE REDUCTASE"/>
    <property type="match status" value="1"/>
</dbReference>
<dbReference type="Pfam" id="PF01872">
    <property type="entry name" value="RibD_C"/>
    <property type="match status" value="1"/>
</dbReference>
<dbReference type="AlphaFoldDB" id="A0ABD3Y3S4"/>
<dbReference type="RefSeq" id="WP_033032324.1">
    <property type="nucleotide sequence ID" value="NZ_JJNZ01000128.1"/>
</dbReference>
<dbReference type="InterPro" id="IPR002734">
    <property type="entry name" value="RibDG_C"/>
</dbReference>
<dbReference type="Gene3D" id="3.40.430.10">
    <property type="entry name" value="Dihydrofolate Reductase, subunit A"/>
    <property type="match status" value="1"/>
</dbReference>
<dbReference type="PANTHER" id="PTHR38011">
    <property type="entry name" value="DIHYDROFOLATE REDUCTASE FAMILY PROTEIN (AFU_ORTHOLOGUE AFUA_8G06820)"/>
    <property type="match status" value="1"/>
</dbReference>
<evidence type="ECO:0000259" key="1">
    <source>
        <dbReference type="Pfam" id="PF01872"/>
    </source>
</evidence>
<feature type="domain" description="Bacterial bifunctional deaminase-reductase C-terminal" evidence="1">
    <location>
        <begin position="7"/>
        <end position="177"/>
    </location>
</feature>
<dbReference type="InterPro" id="IPR050765">
    <property type="entry name" value="Riboflavin_Biosynth_HTPR"/>
</dbReference>
<proteinExistence type="predicted"/>
<reference evidence="2 3" key="1">
    <citation type="submission" date="2014-04" db="EMBL/GenBank/DDBJ databases">
        <title>Pseudoalteromonas galatheae sp. nov., isolated from a deep-sea polychaete near Canal Concepcion, Chile.</title>
        <authorList>
            <person name="Machado H.R."/>
            <person name="Gram L."/>
            <person name="Vynne N.G."/>
        </authorList>
    </citation>
    <scope>NUCLEOTIDE SEQUENCE [LARGE SCALE GENOMIC DNA]</scope>
    <source>
        <strain evidence="2 3">KMM216</strain>
    </source>
</reference>
<organism evidence="2 3">
    <name type="scientific">Pseudoalteromonas fuliginea</name>
    <dbReference type="NCBI Taxonomy" id="1872678"/>
    <lineage>
        <taxon>Bacteria</taxon>
        <taxon>Pseudomonadati</taxon>
        <taxon>Pseudomonadota</taxon>
        <taxon>Gammaproteobacteria</taxon>
        <taxon>Alteromonadales</taxon>
        <taxon>Pseudoalteromonadaceae</taxon>
        <taxon>Pseudoalteromonas</taxon>
    </lineage>
</organism>
<accession>A0ABD3Y3S4</accession>
<dbReference type="EMBL" id="JJNZ01000128">
    <property type="protein sequence ID" value="KDC47641.1"/>
    <property type="molecule type" value="Genomic_DNA"/>
</dbReference>
<evidence type="ECO:0000313" key="2">
    <source>
        <dbReference type="EMBL" id="KDC47641.1"/>
    </source>
</evidence>
<name>A0ABD3Y3S4_9GAMM</name>
<dbReference type="InterPro" id="IPR024072">
    <property type="entry name" value="DHFR-like_dom_sf"/>
</dbReference>
<protein>
    <submittedName>
        <fullName evidence="2">Dihydrofolate reductase</fullName>
    </submittedName>
</protein>
<evidence type="ECO:0000313" key="3">
    <source>
        <dbReference type="Proteomes" id="UP000027154"/>
    </source>
</evidence>